<accession>A0A9P3HCI3</accession>
<feature type="domain" description="SH3" evidence="11">
    <location>
        <begin position="198"/>
        <end position="257"/>
    </location>
</feature>
<dbReference type="Proteomes" id="UP000827284">
    <property type="component" value="Unassembled WGS sequence"/>
</dbReference>
<reference evidence="12" key="1">
    <citation type="submission" date="2021-11" db="EMBL/GenBank/DDBJ databases">
        <authorList>
            <person name="Herlambang A."/>
            <person name="Guo Y."/>
            <person name="Takashima Y."/>
            <person name="Nishizawa T."/>
        </authorList>
    </citation>
    <scope>NUCLEOTIDE SEQUENCE</scope>
    <source>
        <strain evidence="12">E1425</strain>
    </source>
</reference>
<sequence>MAAHIDPALVLAQPFFVCSLVLFGIGWFITFIAACIIGSAVRLIWVDLFYNLFLLLGTALAVSTDSVRQYRLVILTFTAGSLSLLFTQIDLAINASSVFGYGASKFSAAGAGLIFQALALLFWVVYFGAEEDSLAKRSINGFTVPRTHNDNANNNTIVSPTQQYQQPHYDNQSPVAANATVVPMSGANGAAVGGAAPEYAYKAKALYSYEANPEDRNELGFSKGEILDIVDNKGKWWQARKQDGTIGIAPSNYLQLI</sequence>
<dbReference type="SMART" id="SM00326">
    <property type="entry name" value="SH3"/>
    <property type="match status" value="1"/>
</dbReference>
<evidence type="ECO:0000313" key="13">
    <source>
        <dbReference type="Proteomes" id="UP000827284"/>
    </source>
</evidence>
<gene>
    <name evidence="12" type="ORF">EMPS_06552</name>
</gene>
<dbReference type="CDD" id="cd11855">
    <property type="entry name" value="SH3_Sho1p"/>
    <property type="match status" value="1"/>
</dbReference>
<evidence type="ECO:0000256" key="10">
    <source>
        <dbReference type="SAM" id="Phobius"/>
    </source>
</evidence>
<evidence type="ECO:0000259" key="11">
    <source>
        <dbReference type="PROSITE" id="PS50002"/>
    </source>
</evidence>
<dbReference type="Gene3D" id="2.30.30.40">
    <property type="entry name" value="SH3 Domains"/>
    <property type="match status" value="1"/>
</dbReference>
<keyword evidence="5 10" id="KW-0812">Transmembrane</keyword>
<evidence type="ECO:0000256" key="5">
    <source>
        <dbReference type="ARBA" id="ARBA00022692"/>
    </source>
</evidence>
<feature type="transmembrane region" description="Helical" evidence="10">
    <location>
        <begin position="43"/>
        <end position="63"/>
    </location>
</feature>
<evidence type="ECO:0000256" key="2">
    <source>
        <dbReference type="ARBA" id="ARBA00009739"/>
    </source>
</evidence>
<dbReference type="OrthoDB" id="5983572at2759"/>
<comment type="similarity">
    <text evidence="2">Belongs to the SHO1 family.</text>
</comment>
<keyword evidence="7" id="KW-0346">Stress response</keyword>
<dbReference type="EMBL" id="BQFW01000008">
    <property type="protein sequence ID" value="GJJ74194.1"/>
    <property type="molecule type" value="Genomic_DNA"/>
</dbReference>
<feature type="transmembrane region" description="Helical" evidence="10">
    <location>
        <begin position="109"/>
        <end position="129"/>
    </location>
</feature>
<dbReference type="AlphaFoldDB" id="A0A9P3HCI3"/>
<evidence type="ECO:0000256" key="3">
    <source>
        <dbReference type="ARBA" id="ARBA00022443"/>
    </source>
</evidence>
<comment type="subcellular location">
    <subcellularLocation>
        <location evidence="1">Cell membrane</location>
        <topology evidence="1">Multi-pass membrane protein</topology>
    </subcellularLocation>
</comment>
<keyword evidence="6 10" id="KW-1133">Transmembrane helix</keyword>
<dbReference type="InterPro" id="IPR036028">
    <property type="entry name" value="SH3-like_dom_sf"/>
</dbReference>
<dbReference type="FunFam" id="2.30.30.40:FF:000213">
    <property type="entry name" value="High osmolarity signaling protein SHO1"/>
    <property type="match status" value="1"/>
</dbReference>
<dbReference type="PRINTS" id="PR00452">
    <property type="entry name" value="SH3DOMAIN"/>
</dbReference>
<evidence type="ECO:0000256" key="1">
    <source>
        <dbReference type="ARBA" id="ARBA00004651"/>
    </source>
</evidence>
<keyword evidence="4" id="KW-1003">Cell membrane</keyword>
<dbReference type="PROSITE" id="PS50002">
    <property type="entry name" value="SH3"/>
    <property type="match status" value="1"/>
</dbReference>
<evidence type="ECO:0000256" key="8">
    <source>
        <dbReference type="ARBA" id="ARBA00023136"/>
    </source>
</evidence>
<keyword evidence="3 9" id="KW-0728">SH3 domain</keyword>
<dbReference type="InterPro" id="IPR035522">
    <property type="entry name" value="Sho1_SH3"/>
</dbReference>
<feature type="transmembrane region" description="Helical" evidence="10">
    <location>
        <begin position="70"/>
        <end position="89"/>
    </location>
</feature>
<comment type="caution">
    <text evidence="12">The sequence shown here is derived from an EMBL/GenBank/DDBJ whole genome shotgun (WGS) entry which is preliminary data.</text>
</comment>
<organism evidence="12 13">
    <name type="scientific">Entomortierella parvispora</name>
    <dbReference type="NCBI Taxonomy" id="205924"/>
    <lineage>
        <taxon>Eukaryota</taxon>
        <taxon>Fungi</taxon>
        <taxon>Fungi incertae sedis</taxon>
        <taxon>Mucoromycota</taxon>
        <taxon>Mortierellomycotina</taxon>
        <taxon>Mortierellomycetes</taxon>
        <taxon>Mortierellales</taxon>
        <taxon>Mortierellaceae</taxon>
        <taxon>Entomortierella</taxon>
    </lineage>
</organism>
<proteinExistence type="inferred from homology"/>
<protein>
    <submittedName>
        <fullName evidence="12">SHO1 osmosensor</fullName>
    </submittedName>
</protein>
<dbReference type="SUPFAM" id="SSF50044">
    <property type="entry name" value="SH3-domain"/>
    <property type="match status" value="1"/>
</dbReference>
<evidence type="ECO:0000256" key="7">
    <source>
        <dbReference type="ARBA" id="ARBA00023016"/>
    </source>
</evidence>
<feature type="transmembrane region" description="Helical" evidence="10">
    <location>
        <begin position="12"/>
        <end position="37"/>
    </location>
</feature>
<evidence type="ECO:0000256" key="6">
    <source>
        <dbReference type="ARBA" id="ARBA00022989"/>
    </source>
</evidence>
<dbReference type="GO" id="GO:0007232">
    <property type="term" value="P:osmosensory signaling pathway via Sho1 osmosensor"/>
    <property type="evidence" value="ECO:0007669"/>
    <property type="project" value="UniProtKB-ARBA"/>
</dbReference>
<dbReference type="GO" id="GO:0005886">
    <property type="term" value="C:plasma membrane"/>
    <property type="evidence" value="ECO:0007669"/>
    <property type="project" value="UniProtKB-SubCell"/>
</dbReference>
<name>A0A9P3HCI3_9FUNG</name>
<evidence type="ECO:0000313" key="12">
    <source>
        <dbReference type="EMBL" id="GJJ74194.1"/>
    </source>
</evidence>
<keyword evidence="13" id="KW-1185">Reference proteome</keyword>
<reference evidence="12" key="2">
    <citation type="journal article" date="2022" name="Microbiol. Resour. Announc.">
        <title>Whole-Genome Sequence of Entomortierella parvispora E1425, a Mucoromycotan Fungus Associated with Burkholderiaceae-Related Endosymbiotic Bacteria.</title>
        <authorList>
            <person name="Herlambang A."/>
            <person name="Guo Y."/>
            <person name="Takashima Y."/>
            <person name="Narisawa K."/>
            <person name="Ohta H."/>
            <person name="Nishizawa T."/>
        </authorList>
    </citation>
    <scope>NUCLEOTIDE SEQUENCE</scope>
    <source>
        <strain evidence="12">E1425</strain>
    </source>
</reference>
<keyword evidence="8 10" id="KW-0472">Membrane</keyword>
<evidence type="ECO:0000256" key="9">
    <source>
        <dbReference type="PROSITE-ProRule" id="PRU00192"/>
    </source>
</evidence>
<dbReference type="Pfam" id="PF00018">
    <property type="entry name" value="SH3_1"/>
    <property type="match status" value="1"/>
</dbReference>
<evidence type="ECO:0000256" key="4">
    <source>
        <dbReference type="ARBA" id="ARBA00022475"/>
    </source>
</evidence>
<dbReference type="InterPro" id="IPR001452">
    <property type="entry name" value="SH3_domain"/>
</dbReference>